<dbReference type="Proteomes" id="UP001215280">
    <property type="component" value="Unassembled WGS sequence"/>
</dbReference>
<evidence type="ECO:0000259" key="11">
    <source>
        <dbReference type="PROSITE" id="PS50939"/>
    </source>
</evidence>
<evidence type="ECO:0000313" key="13">
    <source>
        <dbReference type="Proteomes" id="UP001215280"/>
    </source>
</evidence>
<dbReference type="PANTHER" id="PTHR47797">
    <property type="entry name" value="DEHYDROGENASE, PUTATIVE (AFU_ORTHOLOGUE AFUA_8G05805)-RELATED"/>
    <property type="match status" value="1"/>
</dbReference>
<feature type="domain" description="DOMON" evidence="10">
    <location>
        <begin position="55"/>
        <end position="164"/>
    </location>
</feature>
<dbReference type="InterPro" id="IPR006593">
    <property type="entry name" value="Cyt_b561/ferric_Rdtase_TM"/>
</dbReference>
<dbReference type="InterPro" id="IPR005018">
    <property type="entry name" value="DOMON_domain"/>
</dbReference>
<feature type="signal peptide" evidence="9">
    <location>
        <begin position="1"/>
        <end position="31"/>
    </location>
</feature>
<keyword evidence="3 8" id="KW-0812">Transmembrane</keyword>
<evidence type="ECO:0000256" key="8">
    <source>
        <dbReference type="SAM" id="Phobius"/>
    </source>
</evidence>
<dbReference type="InterPro" id="IPR015920">
    <property type="entry name" value="Cellobiose_DH-like_cyt"/>
</dbReference>
<evidence type="ECO:0000259" key="10">
    <source>
        <dbReference type="PROSITE" id="PS50836"/>
    </source>
</evidence>
<dbReference type="PANTHER" id="PTHR47797:SF3">
    <property type="entry name" value="CYTOCHROME B561 DOMAIN-CONTAINING PROTEIN"/>
    <property type="match status" value="1"/>
</dbReference>
<feature type="transmembrane region" description="Helical" evidence="8">
    <location>
        <begin position="385"/>
        <end position="408"/>
    </location>
</feature>
<evidence type="ECO:0000256" key="3">
    <source>
        <dbReference type="ARBA" id="ARBA00022692"/>
    </source>
</evidence>
<dbReference type="CDD" id="cd08760">
    <property type="entry name" value="Cyt_b561_FRRS1_like"/>
    <property type="match status" value="1"/>
</dbReference>
<evidence type="ECO:0000313" key="12">
    <source>
        <dbReference type="EMBL" id="KAJ7782508.1"/>
    </source>
</evidence>
<name>A0AAD7NZT3_9AGAR</name>
<dbReference type="EMBL" id="JARJLG010000003">
    <property type="protein sequence ID" value="KAJ7782508.1"/>
    <property type="molecule type" value="Genomic_DNA"/>
</dbReference>
<feature type="transmembrane region" description="Helical" evidence="8">
    <location>
        <begin position="347"/>
        <end position="365"/>
    </location>
</feature>
<evidence type="ECO:0000256" key="2">
    <source>
        <dbReference type="ARBA" id="ARBA00022448"/>
    </source>
</evidence>
<feature type="chain" id="PRO_5042173656" description="CBD9-like protein" evidence="9">
    <location>
        <begin position="32"/>
        <end position="446"/>
    </location>
</feature>
<accession>A0AAD7NZT3</accession>
<feature type="transmembrane region" description="Helical" evidence="8">
    <location>
        <begin position="241"/>
        <end position="266"/>
    </location>
</feature>
<evidence type="ECO:0000256" key="1">
    <source>
        <dbReference type="ARBA" id="ARBA00004370"/>
    </source>
</evidence>
<dbReference type="PROSITE" id="PS50939">
    <property type="entry name" value="CYTOCHROME_B561"/>
    <property type="match status" value="1"/>
</dbReference>
<keyword evidence="9" id="KW-0732">Signal</keyword>
<evidence type="ECO:0000256" key="6">
    <source>
        <dbReference type="ARBA" id="ARBA00023136"/>
    </source>
</evidence>
<evidence type="ECO:0008006" key="14">
    <source>
        <dbReference type="Google" id="ProtNLM"/>
    </source>
</evidence>
<organism evidence="12 13">
    <name type="scientific">Mycena maculata</name>
    <dbReference type="NCBI Taxonomy" id="230809"/>
    <lineage>
        <taxon>Eukaryota</taxon>
        <taxon>Fungi</taxon>
        <taxon>Dikarya</taxon>
        <taxon>Basidiomycota</taxon>
        <taxon>Agaricomycotina</taxon>
        <taxon>Agaricomycetes</taxon>
        <taxon>Agaricomycetidae</taxon>
        <taxon>Agaricales</taxon>
        <taxon>Marasmiineae</taxon>
        <taxon>Mycenaceae</taxon>
        <taxon>Mycena</taxon>
    </lineage>
</organism>
<keyword evidence="2" id="KW-0813">Transport</keyword>
<feature type="transmembrane region" description="Helical" evidence="8">
    <location>
        <begin position="316"/>
        <end position="335"/>
    </location>
</feature>
<reference evidence="12" key="1">
    <citation type="submission" date="2023-03" db="EMBL/GenBank/DDBJ databases">
        <title>Massive genome expansion in bonnet fungi (Mycena s.s.) driven by repeated elements and novel gene families across ecological guilds.</title>
        <authorList>
            <consortium name="Lawrence Berkeley National Laboratory"/>
            <person name="Harder C.B."/>
            <person name="Miyauchi S."/>
            <person name="Viragh M."/>
            <person name="Kuo A."/>
            <person name="Thoen E."/>
            <person name="Andreopoulos B."/>
            <person name="Lu D."/>
            <person name="Skrede I."/>
            <person name="Drula E."/>
            <person name="Henrissat B."/>
            <person name="Morin E."/>
            <person name="Kohler A."/>
            <person name="Barry K."/>
            <person name="LaButti K."/>
            <person name="Morin E."/>
            <person name="Salamov A."/>
            <person name="Lipzen A."/>
            <person name="Mereny Z."/>
            <person name="Hegedus B."/>
            <person name="Baldrian P."/>
            <person name="Stursova M."/>
            <person name="Weitz H."/>
            <person name="Taylor A."/>
            <person name="Grigoriev I.V."/>
            <person name="Nagy L.G."/>
            <person name="Martin F."/>
            <person name="Kauserud H."/>
        </authorList>
    </citation>
    <scope>NUCLEOTIDE SEQUENCE</scope>
    <source>
        <strain evidence="12">CBHHK188m</strain>
    </source>
</reference>
<dbReference type="SUPFAM" id="SSF49344">
    <property type="entry name" value="CBD9-like"/>
    <property type="match status" value="1"/>
</dbReference>
<evidence type="ECO:0000256" key="9">
    <source>
        <dbReference type="SAM" id="SignalP"/>
    </source>
</evidence>
<keyword evidence="6 8" id="KW-0472">Membrane</keyword>
<dbReference type="GO" id="GO:0016020">
    <property type="term" value="C:membrane"/>
    <property type="evidence" value="ECO:0007669"/>
    <property type="project" value="UniProtKB-SubCell"/>
</dbReference>
<dbReference type="SMART" id="SM00665">
    <property type="entry name" value="B561"/>
    <property type="match status" value="1"/>
</dbReference>
<evidence type="ECO:0000256" key="7">
    <source>
        <dbReference type="SAM" id="MobiDB-lite"/>
    </source>
</evidence>
<evidence type="ECO:0000256" key="4">
    <source>
        <dbReference type="ARBA" id="ARBA00022982"/>
    </source>
</evidence>
<gene>
    <name evidence="12" type="ORF">DFH07DRAFT_790896</name>
</gene>
<dbReference type="CDD" id="cd09630">
    <property type="entry name" value="CDH_like_cytochrome"/>
    <property type="match status" value="1"/>
</dbReference>
<keyword evidence="4" id="KW-0249">Electron transport</keyword>
<comment type="caution">
    <text evidence="12">The sequence shown here is derived from an EMBL/GenBank/DDBJ whole genome shotgun (WGS) entry which is preliminary data.</text>
</comment>
<keyword evidence="13" id="KW-1185">Reference proteome</keyword>
<feature type="region of interest" description="Disordered" evidence="7">
    <location>
        <begin position="200"/>
        <end position="229"/>
    </location>
</feature>
<evidence type="ECO:0000256" key="5">
    <source>
        <dbReference type="ARBA" id="ARBA00022989"/>
    </source>
</evidence>
<feature type="domain" description="Cytochrome b561" evidence="11">
    <location>
        <begin position="200"/>
        <end position="402"/>
    </location>
</feature>
<dbReference type="Pfam" id="PF03188">
    <property type="entry name" value="Cytochrom_B561"/>
    <property type="match status" value="1"/>
</dbReference>
<comment type="subcellular location">
    <subcellularLocation>
        <location evidence="1">Membrane</location>
    </subcellularLocation>
</comment>
<feature type="transmembrane region" description="Helical" evidence="8">
    <location>
        <begin position="278"/>
        <end position="296"/>
    </location>
</feature>
<dbReference type="SMART" id="SM00664">
    <property type="entry name" value="DoH"/>
    <property type="match status" value="1"/>
</dbReference>
<dbReference type="AlphaFoldDB" id="A0AAD7NZT3"/>
<keyword evidence="5 8" id="KW-1133">Transmembrane helix</keyword>
<dbReference type="Pfam" id="PF16010">
    <property type="entry name" value="CDH-cyt"/>
    <property type="match status" value="1"/>
</dbReference>
<sequence length="446" mass="47893">MCGRSEPVSPFSHLTMARLLLPVFCLALASASSIPHKSTEISRRDATGDYKCVGSNMCIGAVLNGSTVQYTLTGTGVRTVGWMGMGFGSQMSNTPMVIMWGNSDGSVTLSQRQAPSEIQPTLVSDPPRVATLSTTLSTTSGNSAFVYTIPANGATTQNLIYGFGTTNPDSSDPSATLQQHVDYGFVVLDLSQSLTGSTTAGTTAAASSTSTSTSKSGYSNSGSASSGPTDDIPLTPYQRMVVAHAIFCVVGFALLLPAGALLARYLRTFTPTWYTGHWIAQFAIAGPAILIGIVLGFQASGSIGAKILDKHKECGIILFALYLVQCGLGAFIHYVKPKNSTRRPPQNYFHAVLGLTIIALSMYQIRTGYNEEWPNFTGLGTVPEGIHTVWLLWSILLPVLYAAGLWFLPKQYKQEDAHRKGWMDNSNSYGMMQSTTNLRGEMYHDQ</sequence>
<protein>
    <recommendedName>
        <fullName evidence="14">CBD9-like protein</fullName>
    </recommendedName>
</protein>
<proteinExistence type="predicted"/>
<dbReference type="Gene3D" id="2.60.40.1210">
    <property type="entry name" value="Cellobiose dehydrogenase, cytochrome domain"/>
    <property type="match status" value="1"/>
</dbReference>
<dbReference type="PROSITE" id="PS50836">
    <property type="entry name" value="DOMON"/>
    <property type="match status" value="1"/>
</dbReference>